<keyword evidence="3" id="KW-1185">Reference proteome</keyword>
<accession>A0AA36CK96</accession>
<evidence type="ECO:0000256" key="1">
    <source>
        <dbReference type="SAM" id="MobiDB-lite"/>
    </source>
</evidence>
<feature type="non-terminal residue" evidence="2">
    <location>
        <position position="370"/>
    </location>
</feature>
<dbReference type="AlphaFoldDB" id="A0AA36CK96"/>
<gene>
    <name evidence="2" type="ORF">MSPICULIGERA_LOCUS8047</name>
</gene>
<feature type="compositionally biased region" description="Low complexity" evidence="1">
    <location>
        <begin position="242"/>
        <end position="260"/>
    </location>
</feature>
<feature type="compositionally biased region" description="Polar residues" evidence="1">
    <location>
        <begin position="296"/>
        <end position="306"/>
    </location>
</feature>
<evidence type="ECO:0000313" key="3">
    <source>
        <dbReference type="Proteomes" id="UP001177023"/>
    </source>
</evidence>
<organism evidence="2 3">
    <name type="scientific">Mesorhabditis spiculigera</name>
    <dbReference type="NCBI Taxonomy" id="96644"/>
    <lineage>
        <taxon>Eukaryota</taxon>
        <taxon>Metazoa</taxon>
        <taxon>Ecdysozoa</taxon>
        <taxon>Nematoda</taxon>
        <taxon>Chromadorea</taxon>
        <taxon>Rhabditida</taxon>
        <taxon>Rhabditina</taxon>
        <taxon>Rhabditomorpha</taxon>
        <taxon>Rhabditoidea</taxon>
        <taxon>Rhabditidae</taxon>
        <taxon>Mesorhabditinae</taxon>
        <taxon>Mesorhabditis</taxon>
    </lineage>
</organism>
<comment type="caution">
    <text evidence="2">The sequence shown here is derived from an EMBL/GenBank/DDBJ whole genome shotgun (WGS) entry which is preliminary data.</text>
</comment>
<proteinExistence type="predicted"/>
<feature type="region of interest" description="Disordered" evidence="1">
    <location>
        <begin position="288"/>
        <end position="324"/>
    </location>
</feature>
<protein>
    <submittedName>
        <fullName evidence="2">Uncharacterized protein</fullName>
    </submittedName>
</protein>
<sequence length="370" mass="40359">MARATTELAQKRRVECELIDGMDKQRMTAMCVELYIFEAQHFEDVALCRRWRAAQAAQFFATGRLDGAQLHVNSHVRPSSRGIKGRPILLQPVKLEPLDLPVRTDPRFDSLQHAAHVEASELAERLTIFELCQARSRSFASPWLDEWQKNGEPAMMAETAAAAAASAAAAAKFADAARRVRAASTASDDLLNIKRQRVLKADGIVDNTYAMGLQMPPPILWREPGTEQLPTAQPASTLPIQTPSQRSSETSSSSDESLTTIPPGQPSGRIVESPILLIIGELPSSATTSSTRATSLVGSDRSSAPRTVNPASAPPPSVTSSESSTHYSYTCDFLKALNDFEVKREPLAEDSSIFRVAGKYMVERILNDIV</sequence>
<name>A0AA36CK96_9BILA</name>
<feature type="compositionally biased region" description="Polar residues" evidence="1">
    <location>
        <begin position="228"/>
        <end position="241"/>
    </location>
</feature>
<evidence type="ECO:0000313" key="2">
    <source>
        <dbReference type="EMBL" id="CAJ0569571.1"/>
    </source>
</evidence>
<reference evidence="2" key="1">
    <citation type="submission" date="2023-06" db="EMBL/GenBank/DDBJ databases">
        <authorList>
            <person name="Delattre M."/>
        </authorList>
    </citation>
    <scope>NUCLEOTIDE SEQUENCE</scope>
    <source>
        <strain evidence="2">AF72</strain>
    </source>
</reference>
<feature type="region of interest" description="Disordered" evidence="1">
    <location>
        <begin position="218"/>
        <end position="269"/>
    </location>
</feature>
<dbReference type="EMBL" id="CATQJA010002060">
    <property type="protein sequence ID" value="CAJ0569571.1"/>
    <property type="molecule type" value="Genomic_DNA"/>
</dbReference>
<dbReference type="Proteomes" id="UP001177023">
    <property type="component" value="Unassembled WGS sequence"/>
</dbReference>